<dbReference type="CDD" id="cd16936">
    <property type="entry name" value="HATPase_RsbW-like"/>
    <property type="match status" value="1"/>
</dbReference>
<gene>
    <name evidence="3" type="ORF">SAMN05414137_106202</name>
</gene>
<feature type="domain" description="Histidine kinase/HSP90-like ATPase" evidence="2">
    <location>
        <begin position="30"/>
        <end position="140"/>
    </location>
</feature>
<dbReference type="Gene3D" id="3.30.565.10">
    <property type="entry name" value="Histidine kinase-like ATPase, C-terminal domain"/>
    <property type="match status" value="1"/>
</dbReference>
<dbReference type="Proteomes" id="UP000183015">
    <property type="component" value="Unassembled WGS sequence"/>
</dbReference>
<dbReference type="Pfam" id="PF13581">
    <property type="entry name" value="HATPase_c_2"/>
    <property type="match status" value="1"/>
</dbReference>
<keyword evidence="3" id="KW-0808">Transferase</keyword>
<evidence type="ECO:0000256" key="1">
    <source>
        <dbReference type="ARBA" id="ARBA00022527"/>
    </source>
</evidence>
<sequence>MIGPVPSHGRPPCRHASLPLHDRAAPASAARDFSLLTLRSWGLPDDLDEGPGRVGDIVLVVSELVTNAARHGGGALWVALAATEEDAIRVEVADLSRQLPTLTHPKAPARPGGHGLPLVLRAADRVGIDLGQDRPGKSVWAEFRTDAPVPRDHPG</sequence>
<dbReference type="InterPro" id="IPR050267">
    <property type="entry name" value="Anti-sigma-factor_SerPK"/>
</dbReference>
<name>A0A1H7N3Y2_STRJI</name>
<reference evidence="4" key="1">
    <citation type="submission" date="2016-10" db="EMBL/GenBank/DDBJ databases">
        <authorList>
            <person name="Varghese N."/>
        </authorList>
    </citation>
    <scope>NUCLEOTIDE SEQUENCE [LARGE SCALE GENOMIC DNA]</scope>
    <source>
        <strain evidence="4">DSM 45096 / BCRC 16803 / CGMCC 4.1857 / CIP 109030 / JCM 12277 / KCTC 19219 / NBRC 100920 / 33214</strain>
    </source>
</reference>
<dbReference type="GO" id="GO:0004674">
    <property type="term" value="F:protein serine/threonine kinase activity"/>
    <property type="evidence" value="ECO:0007669"/>
    <property type="project" value="UniProtKB-KW"/>
</dbReference>
<accession>A0A1H7N3Y2</accession>
<dbReference type="EMBL" id="FOAZ01000006">
    <property type="protein sequence ID" value="SEL18282.1"/>
    <property type="molecule type" value="Genomic_DNA"/>
</dbReference>
<dbReference type="InterPro" id="IPR003594">
    <property type="entry name" value="HATPase_dom"/>
</dbReference>
<proteinExistence type="predicted"/>
<dbReference type="AlphaFoldDB" id="A0A1H7N3Y2"/>
<protein>
    <submittedName>
        <fullName evidence="3">Anti-sigma regulatory factor (Ser/Thr protein kinase)</fullName>
    </submittedName>
</protein>
<dbReference type="PANTHER" id="PTHR35526:SF3">
    <property type="entry name" value="ANTI-SIGMA-F FACTOR RSBW"/>
    <property type="match status" value="1"/>
</dbReference>
<keyword evidence="1" id="KW-0723">Serine/threonine-protein kinase</keyword>
<dbReference type="SUPFAM" id="SSF55874">
    <property type="entry name" value="ATPase domain of HSP90 chaperone/DNA topoisomerase II/histidine kinase"/>
    <property type="match status" value="1"/>
</dbReference>
<dbReference type="PANTHER" id="PTHR35526">
    <property type="entry name" value="ANTI-SIGMA-F FACTOR RSBW-RELATED"/>
    <property type="match status" value="1"/>
</dbReference>
<keyword evidence="4" id="KW-1185">Reference proteome</keyword>
<dbReference type="eggNOG" id="COG2172">
    <property type="taxonomic scope" value="Bacteria"/>
</dbReference>
<evidence type="ECO:0000313" key="4">
    <source>
        <dbReference type="Proteomes" id="UP000183015"/>
    </source>
</evidence>
<keyword evidence="3" id="KW-0418">Kinase</keyword>
<evidence type="ECO:0000259" key="2">
    <source>
        <dbReference type="Pfam" id="PF13581"/>
    </source>
</evidence>
<evidence type="ECO:0000313" key="3">
    <source>
        <dbReference type="EMBL" id="SEL18282.1"/>
    </source>
</evidence>
<dbReference type="STRING" id="235985.SAMN05414137_106202"/>
<organism evidence="3 4">
    <name type="scientific">Streptacidiphilus jiangxiensis</name>
    <dbReference type="NCBI Taxonomy" id="235985"/>
    <lineage>
        <taxon>Bacteria</taxon>
        <taxon>Bacillati</taxon>
        <taxon>Actinomycetota</taxon>
        <taxon>Actinomycetes</taxon>
        <taxon>Kitasatosporales</taxon>
        <taxon>Streptomycetaceae</taxon>
        <taxon>Streptacidiphilus</taxon>
    </lineage>
</organism>
<dbReference type="InterPro" id="IPR036890">
    <property type="entry name" value="HATPase_C_sf"/>
</dbReference>